<dbReference type="CDD" id="cd18799">
    <property type="entry name" value="SF2_C_EcoAI-like"/>
    <property type="match status" value="1"/>
</dbReference>
<dbReference type="AlphaFoldDB" id="A0A7H9EI61"/>
<dbReference type="InterPro" id="IPR058403">
    <property type="entry name" value="DUF8090"/>
</dbReference>
<dbReference type="Proteomes" id="UP000510886">
    <property type="component" value="Chromosome"/>
</dbReference>
<dbReference type="PANTHER" id="PTHR47396:SF1">
    <property type="entry name" value="ATP-DEPENDENT HELICASE IRC3-RELATED"/>
    <property type="match status" value="1"/>
</dbReference>
<dbReference type="Pfam" id="PF00271">
    <property type="entry name" value="Helicase_C"/>
    <property type="match status" value="1"/>
</dbReference>
<dbReference type="Gene3D" id="3.30.870.10">
    <property type="entry name" value="Endonuclease Chain A"/>
    <property type="match status" value="1"/>
</dbReference>
<dbReference type="EMBL" id="CP047418">
    <property type="protein sequence ID" value="QLL77346.1"/>
    <property type="molecule type" value="Genomic_DNA"/>
</dbReference>
<proteinExistence type="predicted"/>
<organism evidence="4 5">
    <name type="scientific">Ligilactobacillus saerimneri</name>
    <dbReference type="NCBI Taxonomy" id="228229"/>
    <lineage>
        <taxon>Bacteria</taxon>
        <taxon>Bacillati</taxon>
        <taxon>Bacillota</taxon>
        <taxon>Bacilli</taxon>
        <taxon>Lactobacillales</taxon>
        <taxon>Lactobacillaceae</taxon>
        <taxon>Ligilactobacillus</taxon>
    </lineage>
</organism>
<dbReference type="GO" id="GO:0005829">
    <property type="term" value="C:cytosol"/>
    <property type="evidence" value="ECO:0007669"/>
    <property type="project" value="TreeGrafter"/>
</dbReference>
<dbReference type="InterPro" id="IPR021835">
    <property type="entry name" value="DUF3427"/>
</dbReference>
<dbReference type="PANTHER" id="PTHR47396">
    <property type="entry name" value="TYPE I RESTRICTION ENZYME ECOKI R PROTEIN"/>
    <property type="match status" value="1"/>
</dbReference>
<dbReference type="InterPro" id="IPR006935">
    <property type="entry name" value="Helicase/UvrB_N"/>
</dbReference>
<accession>A0A7H9EI61</accession>
<dbReference type="InterPro" id="IPR050742">
    <property type="entry name" value="Helicase_Restrict-Modif_Enz"/>
</dbReference>
<evidence type="ECO:0000259" key="1">
    <source>
        <dbReference type="PROSITE" id="PS50035"/>
    </source>
</evidence>
<dbReference type="SUPFAM" id="SSF56024">
    <property type="entry name" value="Phospholipase D/nuclease"/>
    <property type="match status" value="1"/>
</dbReference>
<dbReference type="PROSITE" id="PS51192">
    <property type="entry name" value="HELICASE_ATP_BIND_1"/>
    <property type="match status" value="1"/>
</dbReference>
<dbReference type="InterPro" id="IPR027417">
    <property type="entry name" value="P-loop_NTPase"/>
</dbReference>
<dbReference type="InterPro" id="IPR001650">
    <property type="entry name" value="Helicase_C-like"/>
</dbReference>
<dbReference type="KEGG" id="lsw:GTO87_01105"/>
<dbReference type="InterPro" id="IPR001736">
    <property type="entry name" value="PLipase_D/transphosphatidylase"/>
</dbReference>
<dbReference type="CDD" id="cd18032">
    <property type="entry name" value="DEXHc_RE_I_III_res"/>
    <property type="match status" value="1"/>
</dbReference>
<dbReference type="GO" id="GO:0006793">
    <property type="term" value="P:phosphorus metabolic process"/>
    <property type="evidence" value="ECO:0007669"/>
    <property type="project" value="UniProtKB-ARBA"/>
</dbReference>
<evidence type="ECO:0000313" key="5">
    <source>
        <dbReference type="Proteomes" id="UP000510886"/>
    </source>
</evidence>
<dbReference type="InterPro" id="IPR025202">
    <property type="entry name" value="PLD-like_dom"/>
</dbReference>
<dbReference type="GO" id="GO:0005524">
    <property type="term" value="F:ATP binding"/>
    <property type="evidence" value="ECO:0007669"/>
    <property type="project" value="InterPro"/>
</dbReference>
<dbReference type="PROSITE" id="PS51194">
    <property type="entry name" value="HELICASE_CTER"/>
    <property type="match status" value="1"/>
</dbReference>
<dbReference type="Pfam" id="PF13091">
    <property type="entry name" value="PLDc_2"/>
    <property type="match status" value="1"/>
</dbReference>
<dbReference type="REBASE" id="441172">
    <property type="entry name" value="Lsa1AORF1105P"/>
</dbReference>
<sequence length="962" mass="107981">MDISQPAFQAAVLNGLVDHSSYHGNRVVGPQIITNKPAGTIWATLRQQLLTCNDFTWAVAFITPDMLPPLKLVLADLARKKITGTLITGQYLGFNSPRVFQELRKIPNLDVRITTTDGFHTKAYMFDHGNYHTLLVGSANFTRRAVLQNNEWLLQVTTNEQGALGQQVRTELLTLKEQSQPLDEQWLKAYEQTWQPAVRTAGNPSAAPTAKIVPNAMQKAALHELARLRQAGGQRGLVVSATGTGKTYLGALAVKQEQPQRFLYVVHREQIAKKSRASFQRVIGGPATDFGLLTGNHHDRQAKYLFATVQTLSQDQELQKWATDEFDYILIDEAHRAAAPSYQRLFQHFTPQFWLGMTATPDRPDAQDVYALFDYHLVYEIRLQAALEAGMLTPFHYIGVTDYVQAGVTITDTTALATLIAPERVDYILQQLDYYGYSGDRPCGLVFCSRQEEAHQLAAEFSQRGYPAQALTNQDSAGQRAQAVAALEEGKLNYIITVDLFNEGIDIPALNQIIMLRNTQSSIVFLQQLGRGLRKYPGQEFVTVIDFIGNYQNNYLIPMALTRDTSRDRTVLRQKTTLPPVMGLTTINFSQVAAQEIFASLAKVKLDAMRELRQAFKELENKLGRSPLLQDFFQWGSVDPTVFIRTSAISNYNQFLVKMGVGQPLAPLADAILTFVTQELTNGKRVHELVLLDLLLKQGTCTAEAYTQALSDHKAYVSPAVLRSVMGVLSLDFFAVKAGKQTKKARYGNQALVEQQDLLGYQLTVPLQDLLRQDDNFAHLLQDAVTTGLLLAQRYDQGEQFTRYQRYDRRDVCRLLNWPLDVSAPLYGYRVSAGVCPIFITYHKPVTDAEKQASRAARYDNSLQEGQNLRWYTRTPRHLNSPEVQELLQGVDQGQPQVTIHLFVKRDDQAGKEFYYLGPATIAPTTVAEELIGPQKKAAVGMDLHLQYPLPPQMMSLLFNEE</sequence>
<feature type="domain" description="Helicase C-terminal" evidence="3">
    <location>
        <begin position="431"/>
        <end position="578"/>
    </location>
</feature>
<evidence type="ECO:0000259" key="2">
    <source>
        <dbReference type="PROSITE" id="PS51192"/>
    </source>
</evidence>
<reference evidence="4 5" key="1">
    <citation type="submission" date="2020-01" db="EMBL/GenBank/DDBJ databases">
        <title>Complete and circular genome sequences of six lactobacillus isolates from horses.</title>
        <authorList>
            <person name="Hassan H.M."/>
        </authorList>
    </citation>
    <scope>NUCLEOTIDE SEQUENCE [LARGE SCALE GENOMIC DNA]</scope>
    <source>
        <strain evidence="4 5">1A</strain>
    </source>
</reference>
<evidence type="ECO:0000259" key="3">
    <source>
        <dbReference type="PROSITE" id="PS51194"/>
    </source>
</evidence>
<dbReference type="GO" id="GO:0003677">
    <property type="term" value="F:DNA binding"/>
    <property type="evidence" value="ECO:0007669"/>
    <property type="project" value="InterPro"/>
</dbReference>
<feature type="domain" description="PLD phosphodiesterase" evidence="1">
    <location>
        <begin position="115"/>
        <end position="145"/>
    </location>
</feature>
<dbReference type="Pfam" id="PF04851">
    <property type="entry name" value="ResIII"/>
    <property type="match status" value="1"/>
</dbReference>
<dbReference type="SMART" id="SM00487">
    <property type="entry name" value="DEXDc"/>
    <property type="match status" value="1"/>
</dbReference>
<dbReference type="SMART" id="SM00490">
    <property type="entry name" value="HELICc"/>
    <property type="match status" value="1"/>
</dbReference>
<dbReference type="CDD" id="cd09204">
    <property type="entry name" value="PLDc_N_DEXD_b2"/>
    <property type="match status" value="1"/>
</dbReference>
<dbReference type="InterPro" id="IPR014001">
    <property type="entry name" value="Helicase_ATP-bd"/>
</dbReference>
<dbReference type="PROSITE" id="PS50035">
    <property type="entry name" value="PLD"/>
    <property type="match status" value="1"/>
</dbReference>
<dbReference type="RefSeq" id="WP_180849215.1">
    <property type="nucleotide sequence ID" value="NZ_CP047418.1"/>
</dbReference>
<evidence type="ECO:0000313" key="4">
    <source>
        <dbReference type="EMBL" id="QLL77346.1"/>
    </source>
</evidence>
<dbReference type="GO" id="GO:0016787">
    <property type="term" value="F:hydrolase activity"/>
    <property type="evidence" value="ECO:0007669"/>
    <property type="project" value="InterPro"/>
</dbReference>
<dbReference type="Pfam" id="PF26350">
    <property type="entry name" value="DUF8090"/>
    <property type="match status" value="1"/>
</dbReference>
<protein>
    <submittedName>
        <fullName evidence="4">DUF3427 domain-containing protein</fullName>
    </submittedName>
</protein>
<name>A0A7H9EI61_9LACO</name>
<dbReference type="Pfam" id="PF11907">
    <property type="entry name" value="DUF3427"/>
    <property type="match status" value="1"/>
</dbReference>
<dbReference type="SUPFAM" id="SSF52540">
    <property type="entry name" value="P-loop containing nucleoside triphosphate hydrolases"/>
    <property type="match status" value="1"/>
</dbReference>
<feature type="domain" description="Helicase ATP-binding" evidence="2">
    <location>
        <begin position="227"/>
        <end position="379"/>
    </location>
</feature>
<gene>
    <name evidence="4" type="ORF">GTO87_01105</name>
</gene>
<dbReference type="Gene3D" id="3.40.50.300">
    <property type="entry name" value="P-loop containing nucleotide triphosphate hydrolases"/>
    <property type="match status" value="2"/>
</dbReference>